<dbReference type="Pfam" id="PF07714">
    <property type="entry name" value="PK_Tyr_Ser-Thr"/>
    <property type="match status" value="1"/>
</dbReference>
<sequence length="414" mass="47027">MSRIYDNWERLVETVLRREKFRQLALEHSRSPTVSSLSSSFSFSFSSSSPLDEMYWRLQTKEKFMEKPFGRLVPVVDSLDFAVGLEDVLGPSKFIGKGTFGSTYKLAMDNGVVAVVKRLRGVVVPGRVFEEQMKATGSIRHQNVASLRAYYFSMYEKLIVYDYFGQGSVLTMLQGSGGENSNLLDWETTLRVAIGAARGIAHLHEKFGEKIVHGNIKASNVFLNSEGYGCISEFGLPYMMRASVVRKTAGNYDPFDLVQWVHYVVSKEQPVVISEEELTKYPNVEEQMVKMLRIGISCLNAIPEHRPKMYEVVSLLEDIQKANIPVAIAPNATEERLRLGEITQFEYSKLKEFLSFKLASNDIETTHTLKDDKPEEKTRNRDSSRHKVSTESHAVHQTFEGAVRQGYVNEIEKY</sequence>
<keyword evidence="1" id="KW-0067">ATP-binding</keyword>
<dbReference type="AlphaFoldDB" id="A0AAW2XEU4"/>
<organism evidence="4">
    <name type="scientific">Sesamum latifolium</name>
    <dbReference type="NCBI Taxonomy" id="2727402"/>
    <lineage>
        <taxon>Eukaryota</taxon>
        <taxon>Viridiplantae</taxon>
        <taxon>Streptophyta</taxon>
        <taxon>Embryophyta</taxon>
        <taxon>Tracheophyta</taxon>
        <taxon>Spermatophyta</taxon>
        <taxon>Magnoliopsida</taxon>
        <taxon>eudicotyledons</taxon>
        <taxon>Gunneridae</taxon>
        <taxon>Pentapetalae</taxon>
        <taxon>asterids</taxon>
        <taxon>lamiids</taxon>
        <taxon>Lamiales</taxon>
        <taxon>Pedaliaceae</taxon>
        <taxon>Sesamum</taxon>
    </lineage>
</organism>
<dbReference type="Gene3D" id="3.30.200.20">
    <property type="entry name" value="Phosphorylase Kinase, domain 1"/>
    <property type="match status" value="1"/>
</dbReference>
<feature type="binding site" evidence="1">
    <location>
        <position position="117"/>
    </location>
    <ligand>
        <name>ATP</name>
        <dbReference type="ChEBI" id="CHEBI:30616"/>
    </ligand>
</feature>
<feature type="compositionally biased region" description="Basic and acidic residues" evidence="2">
    <location>
        <begin position="367"/>
        <end position="394"/>
    </location>
</feature>
<dbReference type="InterPro" id="IPR050994">
    <property type="entry name" value="At_inactive_RLKs"/>
</dbReference>
<keyword evidence="4" id="KW-0675">Receptor</keyword>
<comment type="caution">
    <text evidence="4">The sequence shown here is derived from an EMBL/GenBank/DDBJ whole genome shotgun (WGS) entry which is preliminary data.</text>
</comment>
<dbReference type="GO" id="GO:0005524">
    <property type="term" value="F:ATP binding"/>
    <property type="evidence" value="ECO:0007669"/>
    <property type="project" value="UniProtKB-UniRule"/>
</dbReference>
<evidence type="ECO:0000256" key="2">
    <source>
        <dbReference type="SAM" id="MobiDB-lite"/>
    </source>
</evidence>
<gene>
    <name evidence="4" type="ORF">Slati_1222400</name>
</gene>
<evidence type="ECO:0000256" key="1">
    <source>
        <dbReference type="PROSITE-ProRule" id="PRU10141"/>
    </source>
</evidence>
<keyword evidence="4" id="KW-0418">Kinase</keyword>
<dbReference type="InterPro" id="IPR011009">
    <property type="entry name" value="Kinase-like_dom_sf"/>
</dbReference>
<dbReference type="Gene3D" id="1.10.510.10">
    <property type="entry name" value="Transferase(Phosphotransferase) domain 1"/>
    <property type="match status" value="2"/>
</dbReference>
<dbReference type="PROSITE" id="PS50011">
    <property type="entry name" value="PROTEIN_KINASE_DOM"/>
    <property type="match status" value="1"/>
</dbReference>
<proteinExistence type="predicted"/>
<dbReference type="InterPro" id="IPR001245">
    <property type="entry name" value="Ser-Thr/Tyr_kinase_cat_dom"/>
</dbReference>
<evidence type="ECO:0000259" key="3">
    <source>
        <dbReference type="PROSITE" id="PS50011"/>
    </source>
</evidence>
<dbReference type="EMBL" id="JACGWN010000004">
    <property type="protein sequence ID" value="KAL0452443.1"/>
    <property type="molecule type" value="Genomic_DNA"/>
</dbReference>
<dbReference type="InterPro" id="IPR017441">
    <property type="entry name" value="Protein_kinase_ATP_BS"/>
</dbReference>
<feature type="region of interest" description="Disordered" evidence="2">
    <location>
        <begin position="367"/>
        <end position="396"/>
    </location>
</feature>
<name>A0AAW2XEU4_9LAMI</name>
<keyword evidence="1" id="KW-0547">Nucleotide-binding</keyword>
<accession>A0AAW2XEU4</accession>
<dbReference type="PANTHER" id="PTHR48010">
    <property type="entry name" value="OS05G0588300 PROTEIN"/>
    <property type="match status" value="1"/>
</dbReference>
<feature type="domain" description="Protein kinase" evidence="3">
    <location>
        <begin position="89"/>
        <end position="399"/>
    </location>
</feature>
<reference evidence="4" key="2">
    <citation type="journal article" date="2024" name="Plant">
        <title>Genomic evolution and insights into agronomic trait innovations of Sesamum species.</title>
        <authorList>
            <person name="Miao H."/>
            <person name="Wang L."/>
            <person name="Qu L."/>
            <person name="Liu H."/>
            <person name="Sun Y."/>
            <person name="Le M."/>
            <person name="Wang Q."/>
            <person name="Wei S."/>
            <person name="Zheng Y."/>
            <person name="Lin W."/>
            <person name="Duan Y."/>
            <person name="Cao H."/>
            <person name="Xiong S."/>
            <person name="Wang X."/>
            <person name="Wei L."/>
            <person name="Li C."/>
            <person name="Ma Q."/>
            <person name="Ju M."/>
            <person name="Zhao R."/>
            <person name="Li G."/>
            <person name="Mu C."/>
            <person name="Tian Q."/>
            <person name="Mei H."/>
            <person name="Zhang T."/>
            <person name="Gao T."/>
            <person name="Zhang H."/>
        </authorList>
    </citation>
    <scope>NUCLEOTIDE SEQUENCE</scope>
    <source>
        <strain evidence="4">KEN1</strain>
    </source>
</reference>
<keyword evidence="4" id="KW-0808">Transferase</keyword>
<dbReference type="SUPFAM" id="SSF56112">
    <property type="entry name" value="Protein kinase-like (PK-like)"/>
    <property type="match status" value="1"/>
</dbReference>
<dbReference type="PANTHER" id="PTHR48010:SF1">
    <property type="entry name" value="PROTEIN KINASE DOMAIN-CONTAINING PROTEIN"/>
    <property type="match status" value="1"/>
</dbReference>
<evidence type="ECO:0000313" key="4">
    <source>
        <dbReference type="EMBL" id="KAL0452443.1"/>
    </source>
</evidence>
<dbReference type="GO" id="GO:0004672">
    <property type="term" value="F:protein kinase activity"/>
    <property type="evidence" value="ECO:0007669"/>
    <property type="project" value="InterPro"/>
</dbReference>
<protein>
    <submittedName>
        <fullName evidence="4">Inactive receptor kinase</fullName>
    </submittedName>
</protein>
<dbReference type="PROSITE" id="PS00107">
    <property type="entry name" value="PROTEIN_KINASE_ATP"/>
    <property type="match status" value="1"/>
</dbReference>
<reference evidence="4" key="1">
    <citation type="submission" date="2020-06" db="EMBL/GenBank/DDBJ databases">
        <authorList>
            <person name="Li T."/>
            <person name="Hu X."/>
            <person name="Zhang T."/>
            <person name="Song X."/>
            <person name="Zhang H."/>
            <person name="Dai N."/>
            <person name="Sheng W."/>
            <person name="Hou X."/>
            <person name="Wei L."/>
        </authorList>
    </citation>
    <scope>NUCLEOTIDE SEQUENCE</scope>
    <source>
        <strain evidence="4">KEN1</strain>
        <tissue evidence="4">Leaf</tissue>
    </source>
</reference>
<dbReference type="InterPro" id="IPR000719">
    <property type="entry name" value="Prot_kinase_dom"/>
</dbReference>